<feature type="chain" id="PRO_5046087275" evidence="2">
    <location>
        <begin position="30"/>
        <end position="72"/>
    </location>
</feature>
<accession>A0ABW4ZHQ7</accession>
<reference evidence="4" key="1">
    <citation type="journal article" date="2019" name="Int. J. Syst. Evol. Microbiol.">
        <title>The Global Catalogue of Microorganisms (GCM) 10K type strain sequencing project: providing services to taxonomists for standard genome sequencing and annotation.</title>
        <authorList>
            <consortium name="The Broad Institute Genomics Platform"/>
            <consortium name="The Broad Institute Genome Sequencing Center for Infectious Disease"/>
            <person name="Wu L."/>
            <person name="Ma J."/>
        </authorList>
    </citation>
    <scope>NUCLEOTIDE SEQUENCE [LARGE SCALE GENOMIC DNA]</scope>
    <source>
        <strain evidence="4">KCTC 42217</strain>
    </source>
</reference>
<evidence type="ECO:0000313" key="3">
    <source>
        <dbReference type="EMBL" id="MFD2161369.1"/>
    </source>
</evidence>
<dbReference type="EMBL" id="JBHUHZ010000001">
    <property type="protein sequence ID" value="MFD2161369.1"/>
    <property type="molecule type" value="Genomic_DNA"/>
</dbReference>
<gene>
    <name evidence="3" type="ORF">ACFSJU_03140</name>
</gene>
<proteinExistence type="predicted"/>
<dbReference type="Proteomes" id="UP001597387">
    <property type="component" value="Unassembled WGS sequence"/>
</dbReference>
<evidence type="ECO:0000256" key="2">
    <source>
        <dbReference type="SAM" id="SignalP"/>
    </source>
</evidence>
<protein>
    <submittedName>
        <fullName evidence="3">Uncharacterized protein</fullName>
    </submittedName>
</protein>
<evidence type="ECO:0000256" key="1">
    <source>
        <dbReference type="SAM" id="MobiDB-lite"/>
    </source>
</evidence>
<dbReference type="RefSeq" id="WP_255899509.1">
    <property type="nucleotide sequence ID" value="NZ_JAFMZO010000001.1"/>
</dbReference>
<dbReference type="PROSITE" id="PS51257">
    <property type="entry name" value="PROKAR_LIPOPROTEIN"/>
    <property type="match status" value="1"/>
</dbReference>
<keyword evidence="2" id="KW-0732">Signal</keyword>
<sequence length="72" mass="8049">MKVIKFYYGLLILPVALILSSCSNNSAKADDPKVLVMDSISTELESTNKELDEKTSKLEESLKKAEELETKK</sequence>
<name>A0ABW4ZHQ7_9SPHI</name>
<comment type="caution">
    <text evidence="3">The sequence shown here is derived from an EMBL/GenBank/DDBJ whole genome shotgun (WGS) entry which is preliminary data.</text>
</comment>
<evidence type="ECO:0000313" key="4">
    <source>
        <dbReference type="Proteomes" id="UP001597387"/>
    </source>
</evidence>
<organism evidence="3 4">
    <name type="scientific">Paradesertivirga mongoliensis</name>
    <dbReference type="NCBI Taxonomy" id="2100740"/>
    <lineage>
        <taxon>Bacteria</taxon>
        <taxon>Pseudomonadati</taxon>
        <taxon>Bacteroidota</taxon>
        <taxon>Sphingobacteriia</taxon>
        <taxon>Sphingobacteriales</taxon>
        <taxon>Sphingobacteriaceae</taxon>
        <taxon>Paradesertivirga</taxon>
    </lineage>
</organism>
<feature type="signal peptide" evidence="2">
    <location>
        <begin position="1"/>
        <end position="29"/>
    </location>
</feature>
<feature type="region of interest" description="Disordered" evidence="1">
    <location>
        <begin position="46"/>
        <end position="72"/>
    </location>
</feature>
<keyword evidence="4" id="KW-1185">Reference proteome</keyword>